<accession>A0A850PHE7</accession>
<evidence type="ECO:0000313" key="1">
    <source>
        <dbReference type="EMBL" id="NVN42069.1"/>
    </source>
</evidence>
<evidence type="ECO:0000313" key="2">
    <source>
        <dbReference type="Proteomes" id="UP000585665"/>
    </source>
</evidence>
<proteinExistence type="predicted"/>
<organism evidence="1 2">
    <name type="scientific">Ameyamaea chiangmaiensis</name>
    <dbReference type="NCBI Taxonomy" id="442969"/>
    <lineage>
        <taxon>Bacteria</taxon>
        <taxon>Pseudomonadati</taxon>
        <taxon>Pseudomonadota</taxon>
        <taxon>Alphaproteobacteria</taxon>
        <taxon>Acetobacterales</taxon>
        <taxon>Acetobacteraceae</taxon>
        <taxon>Ameyamaea</taxon>
    </lineage>
</organism>
<gene>
    <name evidence="1" type="ORF">HUK82_16100</name>
</gene>
<dbReference type="Pfam" id="PF09601">
    <property type="entry name" value="DUF2459"/>
    <property type="match status" value="1"/>
</dbReference>
<dbReference type="InterPro" id="IPR011727">
    <property type="entry name" value="CHP02117"/>
</dbReference>
<comment type="caution">
    <text evidence="1">The sequence shown here is derived from an EMBL/GenBank/DDBJ whole genome shotgun (WGS) entry which is preliminary data.</text>
</comment>
<dbReference type="EMBL" id="JABXXR010000260">
    <property type="protein sequence ID" value="NVN42069.1"/>
    <property type="molecule type" value="Genomic_DNA"/>
</dbReference>
<reference evidence="1 2" key="1">
    <citation type="submission" date="2020-06" db="EMBL/GenBank/DDBJ databases">
        <title>Description of novel acetic acid bacteria.</title>
        <authorList>
            <person name="Sombolestani A."/>
        </authorList>
    </citation>
    <scope>NUCLEOTIDE SEQUENCE [LARGE SCALE GENOMIC DNA]</scope>
    <source>
        <strain evidence="1 2">LMG 27010</strain>
    </source>
</reference>
<keyword evidence="2" id="KW-1185">Reference proteome</keyword>
<dbReference type="Proteomes" id="UP000585665">
    <property type="component" value="Unassembled WGS sequence"/>
</dbReference>
<protein>
    <submittedName>
        <fullName evidence="1">DUF2459 domain-containing protein</fullName>
    </submittedName>
</protein>
<sequence>MPDVAFVARGRYRAWPSELGTGIRTAPDLHATRLRPGGTGRTGTTRPLPVRAFWRPDAAERLCGLFALLMSIAGCSGPVPSPAVCTGPATTTVWVVDRGWHTELAVPATLLNGPAAYFRKVFPSARTILIGYGKKTFITAPADDLSAYLIGPFPGPAVIQVGALSVLPTDAYATGDIAPIALSDTQARALSEAINDDLAIGHDGRPRLVSKADSGVSLFYAARSGYRFEHTCNRWTVERLRAAGLPVDPVGVVLAGQAMRRLRDAPRCPAGG</sequence>
<dbReference type="RefSeq" id="WP_176614892.1">
    <property type="nucleotide sequence ID" value="NZ_JABXXR010000260.1"/>
</dbReference>
<name>A0A850PHE7_9PROT</name>
<dbReference type="AlphaFoldDB" id="A0A850PHE7"/>